<evidence type="ECO:0000256" key="2">
    <source>
        <dbReference type="SAM" id="MobiDB-lite"/>
    </source>
</evidence>
<dbReference type="Gene3D" id="1.25.40.10">
    <property type="entry name" value="Tetratricopeptide repeat domain"/>
    <property type="match status" value="1"/>
</dbReference>
<evidence type="ECO:0000313" key="3">
    <source>
        <dbReference type="EMBL" id="MFC5381776.1"/>
    </source>
</evidence>
<feature type="region of interest" description="Disordered" evidence="2">
    <location>
        <begin position="1"/>
        <end position="26"/>
    </location>
</feature>
<accession>A0ABW0GSH4</accession>
<comment type="caution">
    <text evidence="3">The sequence shown here is derived from an EMBL/GenBank/DDBJ whole genome shotgun (WGS) entry which is preliminary data.</text>
</comment>
<reference evidence="4" key="1">
    <citation type="journal article" date="2019" name="Int. J. Syst. Evol. Microbiol.">
        <title>The Global Catalogue of Microorganisms (GCM) 10K type strain sequencing project: providing services to taxonomists for standard genome sequencing and annotation.</title>
        <authorList>
            <consortium name="The Broad Institute Genomics Platform"/>
            <consortium name="The Broad Institute Genome Sequencing Center for Infectious Disease"/>
            <person name="Wu L."/>
            <person name="Ma J."/>
        </authorList>
    </citation>
    <scope>NUCLEOTIDE SEQUENCE [LARGE SCALE GENOMIC DNA]</scope>
    <source>
        <strain evidence="4">CCUG 43114</strain>
    </source>
</reference>
<dbReference type="EMBL" id="JBHSLD010000012">
    <property type="protein sequence ID" value="MFC5381776.1"/>
    <property type="molecule type" value="Genomic_DNA"/>
</dbReference>
<dbReference type="InterPro" id="IPR019734">
    <property type="entry name" value="TPR_rpt"/>
</dbReference>
<sequence length="152" mass="16301">MDDPRDTTGPGPGGGTPQAGRPAGGTYEWLSRGRELLAAGDAQAAATVLRHAHEDEPGSPDVLETLARAEFESGRFEEARRLFAALVEREPDSDYARFGLGASLVRLARAREAEPHLALAAAMRPDRSEYVGLLQRARASLGRDRPDAGRPT</sequence>
<dbReference type="SUPFAM" id="SSF48452">
    <property type="entry name" value="TPR-like"/>
    <property type="match status" value="1"/>
</dbReference>
<protein>
    <submittedName>
        <fullName evidence="3">Tetratricopeptide repeat protein</fullName>
    </submittedName>
</protein>
<organism evidence="3 4">
    <name type="scientific">Aquipuribacter nitratireducens</name>
    <dbReference type="NCBI Taxonomy" id="650104"/>
    <lineage>
        <taxon>Bacteria</taxon>
        <taxon>Bacillati</taxon>
        <taxon>Actinomycetota</taxon>
        <taxon>Actinomycetes</taxon>
        <taxon>Micrococcales</taxon>
        <taxon>Intrasporangiaceae</taxon>
        <taxon>Aquipuribacter</taxon>
    </lineage>
</organism>
<dbReference type="Proteomes" id="UP001596122">
    <property type="component" value="Unassembled WGS sequence"/>
</dbReference>
<dbReference type="Pfam" id="PF14559">
    <property type="entry name" value="TPR_19"/>
    <property type="match status" value="1"/>
</dbReference>
<feature type="repeat" description="TPR" evidence="1">
    <location>
        <begin position="60"/>
        <end position="93"/>
    </location>
</feature>
<dbReference type="RefSeq" id="WP_340271600.1">
    <property type="nucleotide sequence ID" value="NZ_JBBEOG010000013.1"/>
</dbReference>
<proteinExistence type="predicted"/>
<gene>
    <name evidence="3" type="ORF">ACFPJ6_13380</name>
</gene>
<dbReference type="PROSITE" id="PS50005">
    <property type="entry name" value="TPR"/>
    <property type="match status" value="1"/>
</dbReference>
<keyword evidence="4" id="KW-1185">Reference proteome</keyword>
<dbReference type="InterPro" id="IPR011990">
    <property type="entry name" value="TPR-like_helical_dom_sf"/>
</dbReference>
<name>A0ABW0GSH4_9MICO</name>
<keyword evidence="1" id="KW-0802">TPR repeat</keyword>
<evidence type="ECO:0000313" key="4">
    <source>
        <dbReference type="Proteomes" id="UP001596122"/>
    </source>
</evidence>
<evidence type="ECO:0000256" key="1">
    <source>
        <dbReference type="PROSITE-ProRule" id="PRU00339"/>
    </source>
</evidence>